<keyword evidence="2" id="KW-0472">Membrane</keyword>
<comment type="caution">
    <text evidence="3">The sequence shown here is derived from an EMBL/GenBank/DDBJ whole genome shotgun (WGS) entry which is preliminary data.</text>
</comment>
<organism evidence="3 4">
    <name type="scientific">Stentor coeruleus</name>
    <dbReference type="NCBI Taxonomy" id="5963"/>
    <lineage>
        <taxon>Eukaryota</taxon>
        <taxon>Sar</taxon>
        <taxon>Alveolata</taxon>
        <taxon>Ciliophora</taxon>
        <taxon>Postciliodesmatophora</taxon>
        <taxon>Heterotrichea</taxon>
        <taxon>Heterotrichida</taxon>
        <taxon>Stentoridae</taxon>
        <taxon>Stentor</taxon>
    </lineage>
</organism>
<feature type="transmembrane region" description="Helical" evidence="2">
    <location>
        <begin position="23"/>
        <end position="49"/>
    </location>
</feature>
<proteinExistence type="predicted"/>
<dbReference type="EMBL" id="MPUH01000034">
    <property type="protein sequence ID" value="OMJ93970.1"/>
    <property type="molecule type" value="Genomic_DNA"/>
</dbReference>
<dbReference type="Proteomes" id="UP000187209">
    <property type="component" value="Unassembled WGS sequence"/>
</dbReference>
<evidence type="ECO:0000313" key="4">
    <source>
        <dbReference type="Proteomes" id="UP000187209"/>
    </source>
</evidence>
<protein>
    <submittedName>
        <fullName evidence="3">Uncharacterized protein</fullName>
    </submittedName>
</protein>
<evidence type="ECO:0000313" key="3">
    <source>
        <dbReference type="EMBL" id="OMJ93970.1"/>
    </source>
</evidence>
<evidence type="ECO:0000256" key="2">
    <source>
        <dbReference type="SAM" id="Phobius"/>
    </source>
</evidence>
<dbReference type="AlphaFoldDB" id="A0A1R2CYB0"/>
<name>A0A1R2CYB0_9CILI</name>
<feature type="region of interest" description="Disordered" evidence="1">
    <location>
        <begin position="64"/>
        <end position="85"/>
    </location>
</feature>
<accession>A0A1R2CYB0</accession>
<reference evidence="3 4" key="1">
    <citation type="submission" date="2016-11" db="EMBL/GenBank/DDBJ databases">
        <title>The macronuclear genome of Stentor coeruleus: a giant cell with tiny introns.</title>
        <authorList>
            <person name="Slabodnick M."/>
            <person name="Ruby J.G."/>
            <person name="Reiff S.B."/>
            <person name="Swart E.C."/>
            <person name="Gosai S."/>
            <person name="Prabakaran S."/>
            <person name="Witkowska E."/>
            <person name="Larue G.E."/>
            <person name="Fisher S."/>
            <person name="Freeman R.M."/>
            <person name="Gunawardena J."/>
            <person name="Chu W."/>
            <person name="Stover N.A."/>
            <person name="Gregory B.D."/>
            <person name="Nowacki M."/>
            <person name="Derisi J."/>
            <person name="Roy S.W."/>
            <person name="Marshall W.F."/>
            <person name="Sood P."/>
        </authorList>
    </citation>
    <scope>NUCLEOTIDE SEQUENCE [LARGE SCALE GENOMIC DNA]</scope>
    <source>
        <strain evidence="3">WM001</strain>
    </source>
</reference>
<gene>
    <name evidence="3" type="ORF">SteCoe_3034</name>
</gene>
<keyword evidence="2" id="KW-1133">Transmembrane helix</keyword>
<feature type="compositionally biased region" description="Basic and acidic residues" evidence="1">
    <location>
        <begin position="64"/>
        <end position="77"/>
    </location>
</feature>
<sequence>MPFEDTLYMLDSAIRLSFSFEKFMTYFVVIVIIIILIPIVCCIIAACGAKAIIEGDLGKTNGHGHKDPLLAQGDHHNQVYPPPPTQPYMGYPPNANYGNYPPPPPPMYQAPEGAYYPPPPISQGAQYGFPEASAPLLPK</sequence>
<keyword evidence="2" id="KW-0812">Transmembrane</keyword>
<evidence type="ECO:0000256" key="1">
    <source>
        <dbReference type="SAM" id="MobiDB-lite"/>
    </source>
</evidence>
<keyword evidence="4" id="KW-1185">Reference proteome</keyword>